<reference evidence="2 3" key="1">
    <citation type="submission" date="2024-01" db="EMBL/GenBank/DDBJ databases">
        <title>The genomes of 5 underutilized Papilionoideae crops provide insights into root nodulation and disease resistanc.</title>
        <authorList>
            <person name="Yuan L."/>
        </authorList>
    </citation>
    <scope>NUCLEOTIDE SEQUENCE [LARGE SCALE GENOMIC DNA]</scope>
    <source>
        <strain evidence="2">ZHUSHIDOU_FW_LH</strain>
        <tissue evidence="2">Leaf</tissue>
    </source>
</reference>
<sequence>MIVDDDYYYTVQTIGDAIATLKALKPLRKMHRFDDFPVLPPPILITDPVILATGQSGLGHDLVSEILMRLPVKSLMRFKCVHRSFNALFRTPTFITGHMMMHKLKHKEERLVIFENYEKPHCMISDDPSQSPINLEFEIPSTKPLRYIVPYTSSHRGIFCLYGQYNSFSSADDFILWNPATREVKLVTPPPSYVPRLMGNVVGYHLFFGFGGDPDLNILVQEPKTYASSASTSATTNFVKLSYHCKLSPVVLLIPHQKAFMNLFWMW</sequence>
<dbReference type="Pfam" id="PF00646">
    <property type="entry name" value="F-box"/>
    <property type="match status" value="1"/>
</dbReference>
<gene>
    <name evidence="2" type="ORF">RIF29_24984</name>
</gene>
<dbReference type="SUPFAM" id="SSF81383">
    <property type="entry name" value="F-box domain"/>
    <property type="match status" value="1"/>
</dbReference>
<dbReference type="EMBL" id="JAYWIO010000005">
    <property type="protein sequence ID" value="KAK7259377.1"/>
    <property type="molecule type" value="Genomic_DNA"/>
</dbReference>
<dbReference type="InterPro" id="IPR001810">
    <property type="entry name" value="F-box_dom"/>
</dbReference>
<dbReference type="PANTHER" id="PTHR31672">
    <property type="entry name" value="BNACNNG10540D PROTEIN"/>
    <property type="match status" value="1"/>
</dbReference>
<dbReference type="InterPro" id="IPR050796">
    <property type="entry name" value="SCF_F-box_component"/>
</dbReference>
<protein>
    <recommendedName>
        <fullName evidence="1">F-box domain-containing protein</fullName>
    </recommendedName>
</protein>
<proteinExistence type="predicted"/>
<evidence type="ECO:0000259" key="1">
    <source>
        <dbReference type="Pfam" id="PF00646"/>
    </source>
</evidence>
<evidence type="ECO:0000313" key="3">
    <source>
        <dbReference type="Proteomes" id="UP001372338"/>
    </source>
</evidence>
<dbReference type="InterPro" id="IPR036047">
    <property type="entry name" value="F-box-like_dom_sf"/>
</dbReference>
<dbReference type="AlphaFoldDB" id="A0AAN9ELB2"/>
<evidence type="ECO:0000313" key="2">
    <source>
        <dbReference type="EMBL" id="KAK7259377.1"/>
    </source>
</evidence>
<feature type="domain" description="F-box" evidence="1">
    <location>
        <begin position="58"/>
        <end position="94"/>
    </location>
</feature>
<keyword evidence="3" id="KW-1185">Reference proteome</keyword>
<name>A0AAN9ELB2_CROPI</name>
<comment type="caution">
    <text evidence="2">The sequence shown here is derived from an EMBL/GenBank/DDBJ whole genome shotgun (WGS) entry which is preliminary data.</text>
</comment>
<dbReference type="Proteomes" id="UP001372338">
    <property type="component" value="Unassembled WGS sequence"/>
</dbReference>
<organism evidence="2 3">
    <name type="scientific">Crotalaria pallida</name>
    <name type="common">Smooth rattlebox</name>
    <name type="synonym">Crotalaria striata</name>
    <dbReference type="NCBI Taxonomy" id="3830"/>
    <lineage>
        <taxon>Eukaryota</taxon>
        <taxon>Viridiplantae</taxon>
        <taxon>Streptophyta</taxon>
        <taxon>Embryophyta</taxon>
        <taxon>Tracheophyta</taxon>
        <taxon>Spermatophyta</taxon>
        <taxon>Magnoliopsida</taxon>
        <taxon>eudicotyledons</taxon>
        <taxon>Gunneridae</taxon>
        <taxon>Pentapetalae</taxon>
        <taxon>rosids</taxon>
        <taxon>fabids</taxon>
        <taxon>Fabales</taxon>
        <taxon>Fabaceae</taxon>
        <taxon>Papilionoideae</taxon>
        <taxon>50 kb inversion clade</taxon>
        <taxon>genistoids sensu lato</taxon>
        <taxon>core genistoids</taxon>
        <taxon>Crotalarieae</taxon>
        <taxon>Crotalaria</taxon>
    </lineage>
</organism>
<accession>A0AAN9ELB2</accession>
<dbReference type="PANTHER" id="PTHR31672:SF13">
    <property type="entry name" value="F-BOX PROTEIN CPR30-LIKE"/>
    <property type="match status" value="1"/>
</dbReference>